<feature type="disulfide bond" evidence="4">
    <location>
        <begin position="37"/>
        <end position="54"/>
    </location>
</feature>
<evidence type="ECO:0000313" key="7">
    <source>
        <dbReference type="Proteomes" id="UP000694406"/>
    </source>
</evidence>
<protein>
    <recommendedName>
        <fullName evidence="5">P-type domain-containing protein</fullName>
    </recommendedName>
</protein>
<feature type="disulfide bond" evidence="4">
    <location>
        <begin position="17"/>
        <end position="43"/>
    </location>
</feature>
<dbReference type="PRINTS" id="PR00680">
    <property type="entry name" value="PTREFOIL"/>
</dbReference>
<dbReference type="InterPro" id="IPR017994">
    <property type="entry name" value="P_trefoil_chordata"/>
</dbReference>
<proteinExistence type="predicted"/>
<dbReference type="FunFam" id="4.10.110.10:FF:000006">
    <property type="entry name" value="Trefoil factor 1"/>
    <property type="match status" value="1"/>
</dbReference>
<evidence type="ECO:0000256" key="4">
    <source>
        <dbReference type="PROSITE-ProRule" id="PRU00779"/>
    </source>
</evidence>
<dbReference type="InterPro" id="IPR000519">
    <property type="entry name" value="P_trefoil_dom"/>
</dbReference>
<feature type="domain" description="P-type" evidence="5">
    <location>
        <begin position="15"/>
        <end position="58"/>
    </location>
</feature>
<dbReference type="Pfam" id="PF00088">
    <property type="entry name" value="Trefoil"/>
    <property type="match status" value="1"/>
</dbReference>
<dbReference type="InterPro" id="IPR044913">
    <property type="entry name" value="P_trefoil_dom_sf"/>
</dbReference>
<dbReference type="PANTHER" id="PTHR13826">
    <property type="entry name" value="INTESTINAL TREFOIL FACTOR-RELATED"/>
    <property type="match status" value="1"/>
</dbReference>
<dbReference type="SUPFAM" id="SSF57492">
    <property type="entry name" value="Trefoil"/>
    <property type="match status" value="1"/>
</dbReference>
<organism evidence="6 7">
    <name type="scientific">Laticauda laticaudata</name>
    <name type="common">Blue-ringed sea krait</name>
    <name type="synonym">Blue-lipped sea krait</name>
    <dbReference type="NCBI Taxonomy" id="8630"/>
    <lineage>
        <taxon>Eukaryota</taxon>
        <taxon>Metazoa</taxon>
        <taxon>Chordata</taxon>
        <taxon>Craniata</taxon>
        <taxon>Vertebrata</taxon>
        <taxon>Euteleostomi</taxon>
        <taxon>Lepidosauria</taxon>
        <taxon>Squamata</taxon>
        <taxon>Bifurcata</taxon>
        <taxon>Unidentata</taxon>
        <taxon>Episquamata</taxon>
        <taxon>Toxicofera</taxon>
        <taxon>Serpentes</taxon>
        <taxon>Colubroidea</taxon>
        <taxon>Elapidae</taxon>
        <taxon>Laticaudinae</taxon>
        <taxon>Laticauda</taxon>
    </lineage>
</organism>
<dbReference type="Gene3D" id="4.10.110.10">
    <property type="entry name" value="Spasmolytic Protein, domain 1"/>
    <property type="match status" value="1"/>
</dbReference>
<evidence type="ECO:0000256" key="3">
    <source>
        <dbReference type="ARBA" id="ARBA00023157"/>
    </source>
</evidence>
<evidence type="ECO:0000259" key="5">
    <source>
        <dbReference type="PROSITE" id="PS51448"/>
    </source>
</evidence>
<keyword evidence="2" id="KW-0964">Secreted</keyword>
<dbReference type="GO" id="GO:0005615">
    <property type="term" value="C:extracellular space"/>
    <property type="evidence" value="ECO:0007669"/>
    <property type="project" value="TreeGrafter"/>
</dbReference>
<dbReference type="GeneTree" id="ENSGT01000000221149"/>
<dbReference type="PROSITE" id="PS51448">
    <property type="entry name" value="P_TREFOIL_2"/>
    <property type="match status" value="1"/>
</dbReference>
<dbReference type="AlphaFoldDB" id="A0A8C5REC3"/>
<dbReference type="Ensembl" id="ENSLLTT00000001873.1">
    <property type="protein sequence ID" value="ENSLLTP00000001806.1"/>
    <property type="gene ID" value="ENSLLTG00000001396.1"/>
</dbReference>
<evidence type="ECO:0000256" key="1">
    <source>
        <dbReference type="ARBA" id="ARBA00004613"/>
    </source>
</evidence>
<evidence type="ECO:0000256" key="2">
    <source>
        <dbReference type="ARBA" id="ARBA00022525"/>
    </source>
</evidence>
<keyword evidence="7" id="KW-1185">Reference proteome</keyword>
<feature type="disulfide bond" evidence="4">
    <location>
        <begin position="27"/>
        <end position="42"/>
    </location>
</feature>
<dbReference type="Proteomes" id="UP000694406">
    <property type="component" value="Unplaced"/>
</dbReference>
<keyword evidence="3 4" id="KW-1015">Disulfide bond</keyword>
<reference evidence="6" key="1">
    <citation type="submission" date="2025-08" db="UniProtKB">
        <authorList>
            <consortium name="Ensembl"/>
        </authorList>
    </citation>
    <scope>IDENTIFICATION</scope>
</reference>
<dbReference type="PROSITE" id="PS00025">
    <property type="entry name" value="P_TREFOIL_1"/>
    <property type="match status" value="1"/>
</dbReference>
<comment type="subcellular location">
    <subcellularLocation>
        <location evidence="1">Secreted</location>
    </subcellularLocation>
</comment>
<evidence type="ECO:0000313" key="6">
    <source>
        <dbReference type="Ensembl" id="ENSLLTP00000001806.1"/>
    </source>
</evidence>
<dbReference type="SMART" id="SM00018">
    <property type="entry name" value="PD"/>
    <property type="match status" value="1"/>
</dbReference>
<name>A0A8C5REC3_LATLA</name>
<accession>A0A8C5REC3</accession>
<dbReference type="PANTHER" id="PTHR13826:SF14">
    <property type="entry name" value="TREFOIL FACTOR 2"/>
    <property type="match status" value="1"/>
</dbReference>
<sequence length="63" mass="7311">SAIIRLLYGSVSHSGNCNVPPRRRTDCGYPGISRQTCLNRKCCFDSRYKKAKWCFYPSFSCRR</sequence>
<dbReference type="CDD" id="cd00111">
    <property type="entry name" value="Trefoil"/>
    <property type="match status" value="1"/>
</dbReference>
<dbReference type="InterPro" id="IPR017957">
    <property type="entry name" value="P_trefoil_CS"/>
</dbReference>
<reference evidence="6" key="2">
    <citation type="submission" date="2025-09" db="UniProtKB">
        <authorList>
            <consortium name="Ensembl"/>
        </authorList>
    </citation>
    <scope>IDENTIFICATION</scope>
</reference>